<reference evidence="2" key="2">
    <citation type="submission" date="2020-10" db="EMBL/GenBank/DDBJ databases">
        <authorList>
            <person name="Scholz U."/>
            <person name="Mascher M."/>
            <person name="Fiebig A."/>
        </authorList>
    </citation>
    <scope>NUCLEOTIDE SEQUENCE [LARGE SCALE GENOMIC DNA]</scope>
    <source>
        <strain evidence="2">cv. Morex</strain>
    </source>
</reference>
<name>A0A8I6YEC0_HORVV</name>
<dbReference type="Gramene" id="HORVU.MOREX.r2.7HG0583530.1">
    <property type="protein sequence ID" value="HORVU.MOREX.r2.7HG0583530.1"/>
    <property type="gene ID" value="HORVU.MOREX.r2.7HG0583530"/>
</dbReference>
<dbReference type="Gramene" id="HORVU.MOREX.r3.7HG0703340.1">
    <property type="protein sequence ID" value="HORVU.MOREX.r3.7HG0703340.1"/>
    <property type="gene ID" value="HORVU.MOREX.r3.7HG0703340"/>
</dbReference>
<dbReference type="AlphaFoldDB" id="A0A8I6YEC0"/>
<sequence length="207" mass="22731">MAALAPPTTSSKPPLPPRLALPLALALLALAFVADFLSYSSAISPAVSPSSKTVKDGSTKLRNGSQPVRHLNATFSDLPAPHWEWEEMPPAPVPWLDGASVQIGDLFYVVAGYESLDHVHSHMDVYNFTSNTWTGRFDMPKKMSNSHLGMASDGRYIYAVSGQFGPQCRPAVSRNFVLDTKLRKWDEMPPLPVPRLLGVWRVELSGF</sequence>
<keyword evidence="3" id="KW-1185">Reference proteome</keyword>
<dbReference type="InterPro" id="IPR053256">
    <property type="entry name" value="Kelch_repeat-containing"/>
</dbReference>
<evidence type="ECO:0000313" key="2">
    <source>
        <dbReference type="EnsemblPlants" id="HORVU.MOREX.r3.7HG0703340.1"/>
    </source>
</evidence>
<dbReference type="PANTHER" id="PTHR46773">
    <property type="match status" value="1"/>
</dbReference>
<proteinExistence type="predicted"/>
<dbReference type="Proteomes" id="UP000011116">
    <property type="component" value="Chromosome 7H"/>
</dbReference>
<dbReference type="SMR" id="A0A8I6YEC0"/>
<evidence type="ECO:0000256" key="1">
    <source>
        <dbReference type="SAM" id="MobiDB-lite"/>
    </source>
</evidence>
<feature type="region of interest" description="Disordered" evidence="1">
    <location>
        <begin position="44"/>
        <end position="65"/>
    </location>
</feature>
<organism evidence="2 3">
    <name type="scientific">Hordeum vulgare subsp. vulgare</name>
    <name type="common">Domesticated barley</name>
    <dbReference type="NCBI Taxonomy" id="112509"/>
    <lineage>
        <taxon>Eukaryota</taxon>
        <taxon>Viridiplantae</taxon>
        <taxon>Streptophyta</taxon>
        <taxon>Embryophyta</taxon>
        <taxon>Tracheophyta</taxon>
        <taxon>Spermatophyta</taxon>
        <taxon>Magnoliopsida</taxon>
        <taxon>Liliopsida</taxon>
        <taxon>Poales</taxon>
        <taxon>Poaceae</taxon>
        <taxon>BOP clade</taxon>
        <taxon>Pooideae</taxon>
        <taxon>Triticodae</taxon>
        <taxon>Triticeae</taxon>
        <taxon>Hordeinae</taxon>
        <taxon>Hordeum</taxon>
    </lineage>
</organism>
<dbReference type="Gene3D" id="2.120.10.80">
    <property type="entry name" value="Kelch-type beta propeller"/>
    <property type="match status" value="1"/>
</dbReference>
<protein>
    <submittedName>
        <fullName evidence="2">Uncharacterized protein</fullName>
    </submittedName>
</protein>
<evidence type="ECO:0000313" key="3">
    <source>
        <dbReference type="Proteomes" id="UP000011116"/>
    </source>
</evidence>
<reference evidence="2" key="3">
    <citation type="submission" date="2022-01" db="UniProtKB">
        <authorList>
            <consortium name="EnsemblPlants"/>
        </authorList>
    </citation>
    <scope>IDENTIFICATION</scope>
    <source>
        <strain evidence="2">subsp. vulgare</strain>
    </source>
</reference>
<dbReference type="SUPFAM" id="SSF117281">
    <property type="entry name" value="Kelch motif"/>
    <property type="match status" value="1"/>
</dbReference>
<dbReference type="EnsemblPlants" id="HORVU.MOREX.r3.7HG0703340.1">
    <property type="protein sequence ID" value="HORVU.MOREX.r3.7HG0703340.1"/>
    <property type="gene ID" value="HORVU.MOREX.r3.7HG0703340"/>
</dbReference>
<dbReference type="InterPro" id="IPR015915">
    <property type="entry name" value="Kelch-typ_b-propeller"/>
</dbReference>
<reference evidence="3" key="1">
    <citation type="journal article" date="2012" name="Nature">
        <title>A physical, genetic and functional sequence assembly of the barley genome.</title>
        <authorList>
            <consortium name="The International Barley Genome Sequencing Consortium"/>
            <person name="Mayer K.F."/>
            <person name="Waugh R."/>
            <person name="Brown J.W."/>
            <person name="Schulman A."/>
            <person name="Langridge P."/>
            <person name="Platzer M."/>
            <person name="Fincher G.B."/>
            <person name="Muehlbauer G.J."/>
            <person name="Sato K."/>
            <person name="Close T.J."/>
            <person name="Wise R.P."/>
            <person name="Stein N."/>
        </authorList>
    </citation>
    <scope>NUCLEOTIDE SEQUENCE [LARGE SCALE GENOMIC DNA]</scope>
    <source>
        <strain evidence="3">cv. Morex</strain>
    </source>
</reference>
<accession>A0A8I6YEC0</accession>
<dbReference type="PANTHER" id="PTHR46773:SF3">
    <property type="entry name" value="OS08G0128000 PROTEIN"/>
    <property type="match status" value="1"/>
</dbReference>